<gene>
    <name evidence="5" type="ORF">LUZ62_071348</name>
</gene>
<proteinExistence type="predicted"/>
<protein>
    <submittedName>
        <fullName evidence="5">EF hand calcium-binding protein family</fullName>
    </submittedName>
</protein>
<dbReference type="AlphaFoldDB" id="A0AAV8D3W1"/>
<accession>A0AAV8D3W1</accession>
<organism evidence="5 6">
    <name type="scientific">Rhynchospora pubera</name>
    <dbReference type="NCBI Taxonomy" id="906938"/>
    <lineage>
        <taxon>Eukaryota</taxon>
        <taxon>Viridiplantae</taxon>
        <taxon>Streptophyta</taxon>
        <taxon>Embryophyta</taxon>
        <taxon>Tracheophyta</taxon>
        <taxon>Spermatophyta</taxon>
        <taxon>Magnoliopsida</taxon>
        <taxon>Liliopsida</taxon>
        <taxon>Poales</taxon>
        <taxon>Cyperaceae</taxon>
        <taxon>Cyperoideae</taxon>
        <taxon>Rhynchosporeae</taxon>
        <taxon>Rhynchospora</taxon>
    </lineage>
</organism>
<dbReference type="Proteomes" id="UP001140206">
    <property type="component" value="Chromosome 4"/>
</dbReference>
<dbReference type="InterPro" id="IPR002048">
    <property type="entry name" value="EF_hand_dom"/>
</dbReference>
<keyword evidence="2" id="KW-0677">Repeat</keyword>
<evidence type="ECO:0000259" key="4">
    <source>
        <dbReference type="PROSITE" id="PS50222"/>
    </source>
</evidence>
<feature type="domain" description="EF-hand" evidence="4">
    <location>
        <begin position="158"/>
        <end position="193"/>
    </location>
</feature>
<comment type="caution">
    <text evidence="5">The sequence shown here is derived from an EMBL/GenBank/DDBJ whole genome shotgun (WGS) entry which is preliminary data.</text>
</comment>
<evidence type="ECO:0000256" key="3">
    <source>
        <dbReference type="ARBA" id="ARBA00022837"/>
    </source>
</evidence>
<dbReference type="EMBL" id="JAMFTS010000004">
    <property type="protein sequence ID" value="KAJ4760973.1"/>
    <property type="molecule type" value="Genomic_DNA"/>
</dbReference>
<dbReference type="PANTHER" id="PTHR10891">
    <property type="entry name" value="EF-HAND CALCIUM-BINDING DOMAIN CONTAINING PROTEIN"/>
    <property type="match status" value="1"/>
</dbReference>
<dbReference type="GO" id="GO:0005509">
    <property type="term" value="F:calcium ion binding"/>
    <property type="evidence" value="ECO:0007669"/>
    <property type="project" value="InterPro"/>
</dbReference>
<keyword evidence="6" id="KW-1185">Reference proteome</keyword>
<dbReference type="CDD" id="cd00051">
    <property type="entry name" value="EFh"/>
    <property type="match status" value="1"/>
</dbReference>
<dbReference type="Gene3D" id="1.10.238.10">
    <property type="entry name" value="EF-hand"/>
    <property type="match status" value="2"/>
</dbReference>
<dbReference type="InterPro" id="IPR018247">
    <property type="entry name" value="EF_Hand_1_Ca_BS"/>
</dbReference>
<name>A0AAV8D3W1_9POAL</name>
<keyword evidence="1" id="KW-0479">Metal-binding</keyword>
<reference evidence="5" key="1">
    <citation type="submission" date="2022-08" db="EMBL/GenBank/DDBJ databases">
        <authorList>
            <person name="Marques A."/>
        </authorList>
    </citation>
    <scope>NUCLEOTIDE SEQUENCE</scope>
    <source>
        <strain evidence="5">RhyPub2mFocal</strain>
        <tissue evidence="5">Leaves</tissue>
    </source>
</reference>
<dbReference type="Pfam" id="PF13499">
    <property type="entry name" value="EF-hand_7"/>
    <property type="match status" value="1"/>
</dbReference>
<dbReference type="SMART" id="SM00054">
    <property type="entry name" value="EFh"/>
    <property type="match status" value="2"/>
</dbReference>
<evidence type="ECO:0000313" key="6">
    <source>
        <dbReference type="Proteomes" id="UP001140206"/>
    </source>
</evidence>
<feature type="domain" description="EF-hand" evidence="4">
    <location>
        <begin position="122"/>
        <end position="157"/>
    </location>
</feature>
<dbReference type="PROSITE" id="PS00018">
    <property type="entry name" value="EF_HAND_1"/>
    <property type="match status" value="1"/>
</dbReference>
<dbReference type="PROSITE" id="PS50222">
    <property type="entry name" value="EF_HAND_2"/>
    <property type="match status" value="2"/>
</dbReference>
<dbReference type="InterPro" id="IPR011992">
    <property type="entry name" value="EF-hand-dom_pair"/>
</dbReference>
<sequence>MVVSTYITSQKATNKRNIKMSQLRILNFKYNLTKWRPGRERQLSDLIGEPNYEPDRKELERVFYKIAGSDNKKIKYKELNKLLTKLGVVNTAAEARRMIKAIGSKEKAIDLECFLDLHKNGVMLREIRHAFSVFYRDRDGRLSAEDIQHTFRMLGESCELKECERMVKQIDRNHDKYVEMDDFMLMMTRPVKKAKT</sequence>
<dbReference type="FunFam" id="1.10.238.10:FF:000003">
    <property type="entry name" value="Calmodulin A"/>
    <property type="match status" value="1"/>
</dbReference>
<evidence type="ECO:0000256" key="2">
    <source>
        <dbReference type="ARBA" id="ARBA00022737"/>
    </source>
</evidence>
<keyword evidence="3" id="KW-0106">Calcium</keyword>
<evidence type="ECO:0000313" key="5">
    <source>
        <dbReference type="EMBL" id="KAJ4760973.1"/>
    </source>
</evidence>
<dbReference type="InterPro" id="IPR039647">
    <property type="entry name" value="EF_hand_pair_protein_CML-like"/>
</dbReference>
<dbReference type="SUPFAM" id="SSF47473">
    <property type="entry name" value="EF-hand"/>
    <property type="match status" value="1"/>
</dbReference>
<evidence type="ECO:0000256" key="1">
    <source>
        <dbReference type="ARBA" id="ARBA00022723"/>
    </source>
</evidence>